<dbReference type="GeneID" id="82527417"/>
<dbReference type="AlphaFoldDB" id="A0A2V1IIG7"/>
<evidence type="ECO:0000313" key="3">
    <source>
        <dbReference type="Proteomes" id="UP000244905"/>
    </source>
</evidence>
<dbReference type="EMBL" id="PUEC01000063">
    <property type="protein sequence ID" value="PWB00045.1"/>
    <property type="molecule type" value="Genomic_DNA"/>
</dbReference>
<dbReference type="RefSeq" id="WP_107033521.1">
    <property type="nucleotide sequence ID" value="NZ_CBFFZS010000043.1"/>
</dbReference>
<name>A0A2V1IIG7_9BACT</name>
<proteinExistence type="predicted"/>
<feature type="region of interest" description="Disordered" evidence="1">
    <location>
        <begin position="1"/>
        <end position="22"/>
    </location>
</feature>
<reference evidence="3" key="1">
    <citation type="submission" date="2018-02" db="EMBL/GenBank/DDBJ databases">
        <authorList>
            <person name="Clavel T."/>
            <person name="Strowig T."/>
        </authorList>
    </citation>
    <scope>NUCLEOTIDE SEQUENCE [LARGE SCALE GENOMIC DNA]</scope>
    <source>
        <strain evidence="3">DSM 103720</strain>
    </source>
</reference>
<evidence type="ECO:0000313" key="2">
    <source>
        <dbReference type="EMBL" id="PWB00045.1"/>
    </source>
</evidence>
<keyword evidence="3" id="KW-1185">Reference proteome</keyword>
<comment type="caution">
    <text evidence="2">The sequence shown here is derived from an EMBL/GenBank/DDBJ whole genome shotgun (WGS) entry which is preliminary data.</text>
</comment>
<dbReference type="Proteomes" id="UP000244905">
    <property type="component" value="Unassembled WGS sequence"/>
</dbReference>
<sequence length="144" mass="16173">MAKGKKTGGRQKGTPNKENPLKGYLRAHSLAYFEPRVQTDPVTGGLREIQRQRLTQDAEGNVYKVIDLIPLTDSKGNPVTMSDFEADMIALNPNERVNAELRLLEFHTPKMKAVEVDMDVRGSVTTIEDRLRELCGESDEDEDD</sequence>
<organism evidence="2 3">
    <name type="scientific">Duncaniella muris</name>
    <dbReference type="NCBI Taxonomy" id="2094150"/>
    <lineage>
        <taxon>Bacteria</taxon>
        <taxon>Pseudomonadati</taxon>
        <taxon>Bacteroidota</taxon>
        <taxon>Bacteroidia</taxon>
        <taxon>Bacteroidales</taxon>
        <taxon>Muribaculaceae</taxon>
        <taxon>Duncaniella</taxon>
    </lineage>
</organism>
<gene>
    <name evidence="2" type="ORF">C5O23_13970</name>
</gene>
<protein>
    <submittedName>
        <fullName evidence="2">Uncharacterized protein</fullName>
    </submittedName>
</protein>
<accession>A0A2V1IIG7</accession>
<evidence type="ECO:0000256" key="1">
    <source>
        <dbReference type="SAM" id="MobiDB-lite"/>
    </source>
</evidence>